<dbReference type="PANTHER" id="PTHR43400:SF10">
    <property type="entry name" value="3-OXOSTEROID 1-DEHYDROGENASE"/>
    <property type="match status" value="1"/>
</dbReference>
<gene>
    <name evidence="6" type="ORF">CLV47_106170</name>
</gene>
<reference evidence="6 7" key="1">
    <citation type="submission" date="2018-03" db="EMBL/GenBank/DDBJ databases">
        <title>Genomic Encyclopedia of Archaeal and Bacterial Type Strains, Phase II (KMG-II): from individual species to whole genera.</title>
        <authorList>
            <person name="Goeker M."/>
        </authorList>
    </citation>
    <scope>NUCLEOTIDE SEQUENCE [LARGE SCALE GENOMIC DNA]</scope>
    <source>
        <strain evidence="6 7">DSM 100065</strain>
    </source>
</reference>
<evidence type="ECO:0000256" key="4">
    <source>
        <dbReference type="ARBA" id="ARBA00023002"/>
    </source>
</evidence>
<comment type="caution">
    <text evidence="6">The sequence shown here is derived from an EMBL/GenBank/DDBJ whole genome shotgun (WGS) entry which is preliminary data.</text>
</comment>
<keyword evidence="2" id="KW-0285">Flavoprotein</keyword>
<dbReference type="PANTHER" id="PTHR43400">
    <property type="entry name" value="FUMARATE REDUCTASE"/>
    <property type="match status" value="1"/>
</dbReference>
<dbReference type="Gene3D" id="3.50.50.60">
    <property type="entry name" value="FAD/NAD(P)-binding domain"/>
    <property type="match status" value="2"/>
</dbReference>
<protein>
    <submittedName>
        <fullName evidence="6">Succinate dehydrogenase/fumarate reductase flavoprotein subunit</fullName>
    </submittedName>
</protein>
<evidence type="ECO:0000256" key="2">
    <source>
        <dbReference type="ARBA" id="ARBA00022630"/>
    </source>
</evidence>
<keyword evidence="4" id="KW-0560">Oxidoreductase</keyword>
<evidence type="ECO:0000256" key="1">
    <source>
        <dbReference type="ARBA" id="ARBA00001974"/>
    </source>
</evidence>
<evidence type="ECO:0000256" key="3">
    <source>
        <dbReference type="ARBA" id="ARBA00022827"/>
    </source>
</evidence>
<keyword evidence="7" id="KW-1185">Reference proteome</keyword>
<proteinExistence type="predicted"/>
<dbReference type="GO" id="GO:0033765">
    <property type="term" value="F:steroid dehydrogenase activity, acting on the CH-CH group of donors"/>
    <property type="evidence" value="ECO:0007669"/>
    <property type="project" value="UniProtKB-ARBA"/>
</dbReference>
<feature type="domain" description="FAD-dependent oxidoreductase 2 FAD-binding" evidence="5">
    <location>
        <begin position="8"/>
        <end position="507"/>
    </location>
</feature>
<dbReference type="InterPro" id="IPR027477">
    <property type="entry name" value="Succ_DH/fumarate_Rdtase_cat_sf"/>
</dbReference>
<comment type="cofactor">
    <cofactor evidence="1">
        <name>FAD</name>
        <dbReference type="ChEBI" id="CHEBI:57692"/>
    </cofactor>
</comment>
<dbReference type="SUPFAM" id="SSF51905">
    <property type="entry name" value="FAD/NAD(P)-binding domain"/>
    <property type="match status" value="1"/>
</dbReference>
<dbReference type="GO" id="GO:0008202">
    <property type="term" value="P:steroid metabolic process"/>
    <property type="evidence" value="ECO:0007669"/>
    <property type="project" value="UniProtKB-ARBA"/>
</dbReference>
<dbReference type="InterPro" id="IPR036188">
    <property type="entry name" value="FAD/NAD-bd_sf"/>
</dbReference>
<dbReference type="InterPro" id="IPR050315">
    <property type="entry name" value="FAD-oxidoreductase_2"/>
</dbReference>
<evidence type="ECO:0000313" key="6">
    <source>
        <dbReference type="EMBL" id="PRZ42298.1"/>
    </source>
</evidence>
<sequence length="532" mass="57440">MTVSYSADVIIVGLGAAGSCAAIAAHDAGASVIVIEKQPHDAHLPNTRRSQGGFHSPDPDGDREALMEYATAMFSGRNLPNQLEGEQEEFVDELARIWADNAPQNAEFMRGLDSSFQTPIRVGAAFPDFPGAAESKYGVAVSTYTGQADETALRGRTSDTPKELKESGEAFYACLMMGIESRSIPVHFATAAADLIIDATGEITGVRAKHDDGDREFHANRAVIIASGGFEYNPKMRKAFLPGPGIDGWAFYGSEANTGDGIQMALRAGAALSAVGMVAGRVICAIPERRNGLRIGLNTSGVGKPNEIVVDNGGRRYASERTITKDPSRYFFYKDALHFDTQKLEYPRIPSWMIFDATMMDRGPVISLPTLAYHGLEWGEDNRKALEQGWILTAPTLELLGEEINRHSDSRKSMDAKTLAATVDSWNDSCARGYDADFERDPATMGPVITPPFYAIPLYPGGPNTKGGIRADARRRVLDWNDEPIPRLYAAGEICSVFQFAYQGGGNLAEGIVFGRVAGAHAAAETPHVNGR</sequence>
<dbReference type="SUPFAM" id="SSF56425">
    <property type="entry name" value="Succinate dehydrogenase/fumarate reductase flavoprotein, catalytic domain"/>
    <property type="match status" value="1"/>
</dbReference>
<dbReference type="Gene3D" id="3.90.700.10">
    <property type="entry name" value="Succinate dehydrogenase/fumarate reductase flavoprotein, catalytic domain"/>
    <property type="match status" value="1"/>
</dbReference>
<dbReference type="Pfam" id="PF00890">
    <property type="entry name" value="FAD_binding_2"/>
    <property type="match status" value="1"/>
</dbReference>
<evidence type="ECO:0000259" key="5">
    <source>
        <dbReference type="Pfam" id="PF00890"/>
    </source>
</evidence>
<evidence type="ECO:0000313" key="7">
    <source>
        <dbReference type="Proteomes" id="UP000237752"/>
    </source>
</evidence>
<organism evidence="6 7">
    <name type="scientific">Antricoccus suffuscus</name>
    <dbReference type="NCBI Taxonomy" id="1629062"/>
    <lineage>
        <taxon>Bacteria</taxon>
        <taxon>Bacillati</taxon>
        <taxon>Actinomycetota</taxon>
        <taxon>Actinomycetes</taxon>
        <taxon>Geodermatophilales</taxon>
        <taxon>Antricoccaceae</taxon>
        <taxon>Antricoccus</taxon>
    </lineage>
</organism>
<accession>A0A2T1A1T9</accession>
<dbReference type="AlphaFoldDB" id="A0A2T1A1T9"/>
<keyword evidence="3" id="KW-0274">FAD</keyword>
<dbReference type="InterPro" id="IPR003953">
    <property type="entry name" value="FAD-dep_OxRdtase_2_FAD-bd"/>
</dbReference>
<name>A0A2T1A1T9_9ACTN</name>
<dbReference type="Proteomes" id="UP000237752">
    <property type="component" value="Unassembled WGS sequence"/>
</dbReference>
<dbReference type="EMBL" id="PVUE01000006">
    <property type="protein sequence ID" value="PRZ42298.1"/>
    <property type="molecule type" value="Genomic_DNA"/>
</dbReference>